<keyword evidence="3 6" id="KW-0812">Transmembrane</keyword>
<feature type="transmembrane region" description="Helical" evidence="6">
    <location>
        <begin position="317"/>
        <end position="335"/>
    </location>
</feature>
<dbReference type="GO" id="GO:0005886">
    <property type="term" value="C:plasma membrane"/>
    <property type="evidence" value="ECO:0007669"/>
    <property type="project" value="UniProtKB-SubCell"/>
</dbReference>
<proteinExistence type="predicted"/>
<dbReference type="PANTHER" id="PTHR47089:SF1">
    <property type="entry name" value="GUANOSINE ABC TRANSPORTER PERMEASE PROTEIN NUPP"/>
    <property type="match status" value="1"/>
</dbReference>
<feature type="transmembrane region" description="Helical" evidence="6">
    <location>
        <begin position="12"/>
        <end position="33"/>
    </location>
</feature>
<keyword evidence="8" id="KW-1185">Reference proteome</keyword>
<gene>
    <name evidence="7" type="ORF">H8707_12070</name>
</gene>
<feature type="transmembrane region" description="Helical" evidence="6">
    <location>
        <begin position="229"/>
        <end position="255"/>
    </location>
</feature>
<evidence type="ECO:0000256" key="3">
    <source>
        <dbReference type="ARBA" id="ARBA00022692"/>
    </source>
</evidence>
<feature type="transmembrane region" description="Helical" evidence="6">
    <location>
        <begin position="108"/>
        <end position="131"/>
    </location>
</feature>
<dbReference type="InterPro" id="IPR001851">
    <property type="entry name" value="ABC_transp_permease"/>
</dbReference>
<evidence type="ECO:0000256" key="4">
    <source>
        <dbReference type="ARBA" id="ARBA00022989"/>
    </source>
</evidence>
<keyword evidence="4 6" id="KW-1133">Transmembrane helix</keyword>
<dbReference type="Pfam" id="PF02653">
    <property type="entry name" value="BPD_transp_2"/>
    <property type="match status" value="1"/>
</dbReference>
<feature type="transmembrane region" description="Helical" evidence="6">
    <location>
        <begin position="143"/>
        <end position="163"/>
    </location>
</feature>
<comment type="subcellular location">
    <subcellularLocation>
        <location evidence="1">Cell membrane</location>
        <topology evidence="1">Multi-pass membrane protein</topology>
    </subcellularLocation>
</comment>
<keyword evidence="5 6" id="KW-0472">Membrane</keyword>
<feature type="transmembrane region" description="Helical" evidence="6">
    <location>
        <begin position="190"/>
        <end position="208"/>
    </location>
</feature>
<keyword evidence="2" id="KW-1003">Cell membrane</keyword>
<reference evidence="7" key="1">
    <citation type="submission" date="2020-08" db="EMBL/GenBank/DDBJ databases">
        <title>Genome public.</title>
        <authorList>
            <person name="Liu C."/>
            <person name="Sun Q."/>
        </authorList>
    </citation>
    <scope>NUCLEOTIDE SEQUENCE</scope>
    <source>
        <strain evidence="7">BX21</strain>
    </source>
</reference>
<evidence type="ECO:0000313" key="8">
    <source>
        <dbReference type="Proteomes" id="UP000601171"/>
    </source>
</evidence>
<sequence length="359" mass="39103">MKKNKLALVEILRTIVAITTSILIVFSIILLVSDQPLSAISDFLFGPLKSIRRIGNVIEAMVPIIFTGLSVTMLYRAGLFNLSMEGAFFIGSVAATAGALLFDLPPVINIIVAMLFAALAGGLVTSIPAMLKVKCNANELVTSLMLNYVCLYIGLFIITTYFYDPSMNANYSYLFPESMLLKKIIPGTRINTGIIVAMVMVILSWLLLNKTSFGYKVTLVGKNKTMARYSGLNTGMVILGSQLIGGMIAGLGGAIELFGMYKRFQYSGLPGYGWDGVLIAIVARYKAEYVPLSALFLAYLRTGADIMSRSTDIPFEIIKIIQAVVIVLISAQAILKGYRQRLIIKEAKELDATGVLEDE</sequence>
<evidence type="ECO:0000256" key="6">
    <source>
        <dbReference type="SAM" id="Phobius"/>
    </source>
</evidence>
<feature type="transmembrane region" description="Helical" evidence="6">
    <location>
        <begin position="53"/>
        <end position="75"/>
    </location>
</feature>
<feature type="transmembrane region" description="Helical" evidence="6">
    <location>
        <begin position="82"/>
        <end position="102"/>
    </location>
</feature>
<dbReference type="GO" id="GO:0022857">
    <property type="term" value="F:transmembrane transporter activity"/>
    <property type="evidence" value="ECO:0007669"/>
    <property type="project" value="InterPro"/>
</dbReference>
<name>A0A926EWM9_9FIRM</name>
<dbReference type="EMBL" id="JACRTG010000029">
    <property type="protein sequence ID" value="MBC8588951.1"/>
    <property type="molecule type" value="Genomic_DNA"/>
</dbReference>
<evidence type="ECO:0000313" key="7">
    <source>
        <dbReference type="EMBL" id="MBC8588951.1"/>
    </source>
</evidence>
<organism evidence="7 8">
    <name type="scientific">Paratissierella segnis</name>
    <dbReference type="NCBI Taxonomy" id="2763679"/>
    <lineage>
        <taxon>Bacteria</taxon>
        <taxon>Bacillati</taxon>
        <taxon>Bacillota</taxon>
        <taxon>Tissierellia</taxon>
        <taxon>Tissierellales</taxon>
        <taxon>Tissierellaceae</taxon>
        <taxon>Paratissierella</taxon>
    </lineage>
</organism>
<dbReference type="RefSeq" id="WP_262430409.1">
    <property type="nucleotide sequence ID" value="NZ_JACRTG010000029.1"/>
</dbReference>
<evidence type="ECO:0000256" key="2">
    <source>
        <dbReference type="ARBA" id="ARBA00022475"/>
    </source>
</evidence>
<comment type="caution">
    <text evidence="7">The sequence shown here is derived from an EMBL/GenBank/DDBJ whole genome shotgun (WGS) entry which is preliminary data.</text>
</comment>
<evidence type="ECO:0000256" key="5">
    <source>
        <dbReference type="ARBA" id="ARBA00023136"/>
    </source>
</evidence>
<accession>A0A926EWM9</accession>
<dbReference type="Proteomes" id="UP000601171">
    <property type="component" value="Unassembled WGS sequence"/>
</dbReference>
<dbReference type="AlphaFoldDB" id="A0A926EWM9"/>
<protein>
    <submittedName>
        <fullName evidence="7">ABC transporter permease</fullName>
    </submittedName>
</protein>
<dbReference type="CDD" id="cd06580">
    <property type="entry name" value="TM_PBP1_transp_TpRbsC_like"/>
    <property type="match status" value="1"/>
</dbReference>
<evidence type="ECO:0000256" key="1">
    <source>
        <dbReference type="ARBA" id="ARBA00004651"/>
    </source>
</evidence>
<dbReference type="PANTHER" id="PTHR47089">
    <property type="entry name" value="ABC TRANSPORTER, PERMEASE PROTEIN"/>
    <property type="match status" value="1"/>
</dbReference>